<dbReference type="Proteomes" id="UP000001901">
    <property type="component" value="Chromosome"/>
</dbReference>
<feature type="transmembrane region" description="Helical" evidence="5">
    <location>
        <begin position="93"/>
        <end position="115"/>
    </location>
</feature>
<feature type="transmembrane region" description="Helical" evidence="5">
    <location>
        <begin position="127"/>
        <end position="147"/>
    </location>
</feature>
<dbReference type="PANTHER" id="PTHR23531:SF1">
    <property type="entry name" value="QUINOLENE RESISTANCE PROTEIN NORA"/>
    <property type="match status" value="1"/>
</dbReference>
<feature type="transmembrane region" description="Helical" evidence="5">
    <location>
        <begin position="153"/>
        <end position="172"/>
    </location>
</feature>
<dbReference type="GeneID" id="8740313"/>
<evidence type="ECO:0000313" key="7">
    <source>
        <dbReference type="EMBL" id="ADB58666.1"/>
    </source>
</evidence>
<dbReference type="PANTHER" id="PTHR23531">
    <property type="entry name" value="QUINOLENE RESISTANCE PROTEIN NORA"/>
    <property type="match status" value="1"/>
</dbReference>
<dbReference type="PaxDb" id="572546-Arcpr_1620"/>
<keyword evidence="2 5" id="KW-0812">Transmembrane</keyword>
<dbReference type="InterPro" id="IPR052714">
    <property type="entry name" value="MFS_Exporter"/>
</dbReference>
<dbReference type="GO" id="GO:0016020">
    <property type="term" value="C:membrane"/>
    <property type="evidence" value="ECO:0007669"/>
    <property type="project" value="UniProtKB-SubCell"/>
</dbReference>
<dbReference type="PROSITE" id="PS00216">
    <property type="entry name" value="SUGAR_TRANSPORT_1"/>
    <property type="match status" value="1"/>
</dbReference>
<dbReference type="OrthoDB" id="117970at2157"/>
<sequence length="175" mass="19168">MRVVRFCLSLLPLMITSGMFYSILPIYISKELNASEMVVGSLFTTGALTGAIVSIAVGKVSDIIGRKSLIVLSQIFFGLVMLLYSIINDYIFAYPIHVLEGFAWATLGVNAPAYIADISERRGESMGVYNTVVHIGWVIGPLLGGFLAEFFGFRLMLRAAFVMIIFGLVLTVREA</sequence>
<organism evidence="7 8">
    <name type="scientific">Archaeoglobus profundus (strain DSM 5631 / JCM 9629 / NBRC 100127 / Av18)</name>
    <dbReference type="NCBI Taxonomy" id="572546"/>
    <lineage>
        <taxon>Archaea</taxon>
        <taxon>Methanobacteriati</taxon>
        <taxon>Methanobacteriota</taxon>
        <taxon>Archaeoglobi</taxon>
        <taxon>Archaeoglobales</taxon>
        <taxon>Archaeoglobaceae</taxon>
        <taxon>Archaeoglobus</taxon>
    </lineage>
</organism>
<proteinExistence type="predicted"/>
<gene>
    <name evidence="7" type="ordered locus">Arcpr_1620</name>
</gene>
<feature type="transmembrane region" description="Helical" evidence="5">
    <location>
        <begin position="7"/>
        <end position="28"/>
    </location>
</feature>
<dbReference type="AlphaFoldDB" id="D2REX2"/>
<name>D2REX2_ARCPA</name>
<reference evidence="7 8" key="1">
    <citation type="journal article" date="2010" name="Stand. Genomic Sci.">
        <title>Complete genome sequence of Archaeoglobus profundus type strain (AV18).</title>
        <authorList>
            <person name="von Jan M."/>
            <person name="Lapidus A."/>
            <person name="Del Rio T.G."/>
            <person name="Copeland A."/>
            <person name="Tice H."/>
            <person name="Cheng J.F."/>
            <person name="Lucas S."/>
            <person name="Chen F."/>
            <person name="Nolan M."/>
            <person name="Goodwin L."/>
            <person name="Han C."/>
            <person name="Pitluck S."/>
            <person name="Liolios K."/>
            <person name="Ivanova N."/>
            <person name="Mavromatis K."/>
            <person name="Ovchinnikova G."/>
            <person name="Chertkov O."/>
            <person name="Pati A."/>
            <person name="Chen A."/>
            <person name="Palaniappan K."/>
            <person name="Land M."/>
            <person name="Hauser L."/>
            <person name="Chang Y.J."/>
            <person name="Jeffries C.D."/>
            <person name="Saunders E."/>
            <person name="Brettin T."/>
            <person name="Detter J.C."/>
            <person name="Chain P."/>
            <person name="Eichinger K."/>
            <person name="Huber H."/>
            <person name="Spring S."/>
            <person name="Rohde M."/>
            <person name="Goker M."/>
            <person name="Wirth R."/>
            <person name="Woyke T."/>
            <person name="Bristow J."/>
            <person name="Eisen J.A."/>
            <person name="Markowitz V."/>
            <person name="Hugenholtz P."/>
            <person name="Kyrpides N.C."/>
            <person name="Klenk H.P."/>
        </authorList>
    </citation>
    <scope>NUCLEOTIDE SEQUENCE [LARGE SCALE GENOMIC DNA]</scope>
    <source>
        <strain evidence="8">DSM 5631 / JCM 9629 / NBRC 100127 / Av18</strain>
    </source>
</reference>
<dbReference type="InterPro" id="IPR005829">
    <property type="entry name" value="Sugar_transporter_CS"/>
</dbReference>
<dbReference type="eggNOG" id="arCOG00130">
    <property type="taxonomic scope" value="Archaea"/>
</dbReference>
<dbReference type="PROSITE" id="PS50850">
    <property type="entry name" value="MFS"/>
    <property type="match status" value="1"/>
</dbReference>
<evidence type="ECO:0000256" key="3">
    <source>
        <dbReference type="ARBA" id="ARBA00022989"/>
    </source>
</evidence>
<dbReference type="RefSeq" id="WP_012941002.1">
    <property type="nucleotide sequence ID" value="NC_013741.1"/>
</dbReference>
<dbReference type="InterPro" id="IPR011701">
    <property type="entry name" value="MFS"/>
</dbReference>
<dbReference type="Gene3D" id="1.20.1250.20">
    <property type="entry name" value="MFS general substrate transporter like domains"/>
    <property type="match status" value="1"/>
</dbReference>
<dbReference type="STRING" id="572546.Arcpr_1620"/>
<feature type="transmembrane region" description="Helical" evidence="5">
    <location>
        <begin position="34"/>
        <end position="57"/>
    </location>
</feature>
<comment type="subcellular location">
    <subcellularLocation>
        <location evidence="1">Membrane</location>
        <topology evidence="1">Multi-pass membrane protein</topology>
    </subcellularLocation>
</comment>
<dbReference type="InterPro" id="IPR020846">
    <property type="entry name" value="MFS_dom"/>
</dbReference>
<dbReference type="Pfam" id="PF07690">
    <property type="entry name" value="MFS_1"/>
    <property type="match status" value="1"/>
</dbReference>
<dbReference type="HOGENOM" id="CLU_1451349_0_0_2"/>
<keyword evidence="8" id="KW-1185">Reference proteome</keyword>
<dbReference type="InterPro" id="IPR036259">
    <property type="entry name" value="MFS_trans_sf"/>
</dbReference>
<evidence type="ECO:0000256" key="1">
    <source>
        <dbReference type="ARBA" id="ARBA00004141"/>
    </source>
</evidence>
<evidence type="ECO:0000256" key="4">
    <source>
        <dbReference type="ARBA" id="ARBA00023136"/>
    </source>
</evidence>
<dbReference type="SUPFAM" id="SSF103473">
    <property type="entry name" value="MFS general substrate transporter"/>
    <property type="match status" value="1"/>
</dbReference>
<dbReference type="EMBL" id="CP001857">
    <property type="protein sequence ID" value="ADB58666.1"/>
    <property type="molecule type" value="Genomic_DNA"/>
</dbReference>
<accession>D2REX2</accession>
<feature type="domain" description="Major facilitator superfamily (MFS) profile" evidence="6">
    <location>
        <begin position="1"/>
        <end position="175"/>
    </location>
</feature>
<keyword evidence="4 5" id="KW-0472">Membrane</keyword>
<keyword evidence="3 5" id="KW-1133">Transmembrane helix</keyword>
<evidence type="ECO:0000256" key="5">
    <source>
        <dbReference type="SAM" id="Phobius"/>
    </source>
</evidence>
<evidence type="ECO:0000259" key="6">
    <source>
        <dbReference type="PROSITE" id="PS50850"/>
    </source>
</evidence>
<feature type="transmembrane region" description="Helical" evidence="5">
    <location>
        <begin position="69"/>
        <end position="87"/>
    </location>
</feature>
<protein>
    <recommendedName>
        <fullName evidence="6">Major facilitator superfamily (MFS) profile domain-containing protein</fullName>
    </recommendedName>
</protein>
<dbReference type="KEGG" id="apo:Arcpr_1620"/>
<evidence type="ECO:0000313" key="8">
    <source>
        <dbReference type="Proteomes" id="UP000001901"/>
    </source>
</evidence>
<evidence type="ECO:0000256" key="2">
    <source>
        <dbReference type="ARBA" id="ARBA00022692"/>
    </source>
</evidence>
<dbReference type="GO" id="GO:0022857">
    <property type="term" value="F:transmembrane transporter activity"/>
    <property type="evidence" value="ECO:0007669"/>
    <property type="project" value="InterPro"/>
</dbReference>